<dbReference type="OrthoDB" id="7839213at2"/>
<proteinExistence type="predicted"/>
<reference evidence="2 3" key="1">
    <citation type="submission" date="2013-02" db="EMBL/GenBank/DDBJ databases">
        <authorList>
            <person name="Fiebig A."/>
            <person name="Goeker M."/>
            <person name="Klenk H.-P.P."/>
        </authorList>
    </citation>
    <scope>NUCLEOTIDE SEQUENCE [LARGE SCALE GENOMIC DNA]</scope>
    <source>
        <strain evidence="2 3">DSM 19309</strain>
    </source>
</reference>
<dbReference type="HOGENOM" id="CLU_1730036_0_0_5"/>
<dbReference type="AlphaFoldDB" id="A0A017HPC5"/>
<feature type="chain" id="PRO_5001493329" description="DUF3617 family protein" evidence="1">
    <location>
        <begin position="17"/>
        <end position="151"/>
    </location>
</feature>
<protein>
    <recommendedName>
        <fullName evidence="4">DUF3617 family protein</fullName>
    </recommendedName>
</protein>
<organism evidence="2 3">
    <name type="scientific">Rubellimicrobium mesophilum DSM 19309</name>
    <dbReference type="NCBI Taxonomy" id="442562"/>
    <lineage>
        <taxon>Bacteria</taxon>
        <taxon>Pseudomonadati</taxon>
        <taxon>Pseudomonadota</taxon>
        <taxon>Alphaproteobacteria</taxon>
        <taxon>Rhodobacterales</taxon>
        <taxon>Roseobacteraceae</taxon>
        <taxon>Rubellimicrobium</taxon>
    </lineage>
</organism>
<dbReference type="EMBL" id="AOSK01000054">
    <property type="protein sequence ID" value="EYD76236.1"/>
    <property type="molecule type" value="Genomic_DNA"/>
</dbReference>
<evidence type="ECO:0000256" key="1">
    <source>
        <dbReference type="SAM" id="SignalP"/>
    </source>
</evidence>
<evidence type="ECO:0000313" key="2">
    <source>
        <dbReference type="EMBL" id="EYD76236.1"/>
    </source>
</evidence>
<evidence type="ECO:0008006" key="4">
    <source>
        <dbReference type="Google" id="ProtNLM"/>
    </source>
</evidence>
<feature type="signal peptide" evidence="1">
    <location>
        <begin position="1"/>
        <end position="16"/>
    </location>
</feature>
<gene>
    <name evidence="2" type="ORF">Rumeso_02160</name>
</gene>
<keyword evidence="1" id="KW-0732">Signal</keyword>
<dbReference type="RefSeq" id="WP_037280752.1">
    <property type="nucleotide sequence ID" value="NZ_KK088576.1"/>
</dbReference>
<comment type="caution">
    <text evidence="2">The sequence shown here is derived from an EMBL/GenBank/DDBJ whole genome shotgun (WGS) entry which is preliminary data.</text>
</comment>
<dbReference type="Proteomes" id="UP000019666">
    <property type="component" value="Unassembled WGS sequence"/>
</dbReference>
<accession>A0A017HPC5</accession>
<evidence type="ECO:0000313" key="3">
    <source>
        <dbReference type="Proteomes" id="UP000019666"/>
    </source>
</evidence>
<name>A0A017HPC5_9RHOB</name>
<sequence>MRAALLLALLPSVGVADDLADTHFRMNFCYQQTFEASDLAANPEQKIRRIAVGRKPVGVTEHLGEVTMEVAVTLLDGASPLEGVARCHPNADGLTCDLGRGSGGFELKAQGADLALTTAGPDGMVFQDWTDEVRLGSEEGADQSFLLRRCG</sequence>
<keyword evidence="3" id="KW-1185">Reference proteome</keyword>